<feature type="domain" description="DUF7373" evidence="3">
    <location>
        <begin position="58"/>
        <end position="262"/>
    </location>
</feature>
<evidence type="ECO:0000259" key="4">
    <source>
        <dbReference type="Pfam" id="PF24092"/>
    </source>
</evidence>
<sequence length="407" mass="45066">MREKKLLLASALTAVFALTAACSSDSTDSPAVGPSPHIDAHSLDTGSFKTTPGKLGSPNPARARIVEGQRLGSVAPLAVEVDSRFKYQAGHEDNSTYAWIDPSIAGIRSDHFDEDAKGFTAGFYTWGRSEQDLGIAQSISYSVLLFSDDDSASHASRALYERELEVQRNLKFSGDTYPRGPVAISEHPDILAWTTYDGRLESYKTAGRFVIRTSVSDSLKRELHKIDIDELMALTTKSMSTISSEIVKFTPTPTDNLASVPVDHDDILGRTLQRSPGDTWTDPPGFYDRHGSLHLSQNPDTDTKLFAETGMDWMGNNGARLYRAKDAATAQKIFEAHSRFGKAYSLINSPKNLPVAKCYEYHADEYGKFRYQCLVRYNNYVAEVSSNQLIDIHQRISAQYAILENSE</sequence>
<evidence type="ECO:0000313" key="6">
    <source>
        <dbReference type="Proteomes" id="UP001601521"/>
    </source>
</evidence>
<gene>
    <name evidence="5" type="ORF">ACFYTH_03245</name>
</gene>
<evidence type="ECO:0008006" key="7">
    <source>
        <dbReference type="Google" id="ProtNLM"/>
    </source>
</evidence>
<proteinExistence type="predicted"/>
<keyword evidence="6" id="KW-1185">Reference proteome</keyword>
<dbReference type="PROSITE" id="PS51257">
    <property type="entry name" value="PROKAR_LIPOPROTEIN"/>
    <property type="match status" value="1"/>
</dbReference>
<dbReference type="RefSeq" id="WP_387248736.1">
    <property type="nucleotide sequence ID" value="NZ_JBIALX010000001.1"/>
</dbReference>
<evidence type="ECO:0000259" key="3">
    <source>
        <dbReference type="Pfam" id="PF24088"/>
    </source>
</evidence>
<evidence type="ECO:0000313" key="5">
    <source>
        <dbReference type="EMBL" id="MFF0452368.1"/>
    </source>
</evidence>
<reference evidence="5 6" key="1">
    <citation type="submission" date="2024-10" db="EMBL/GenBank/DDBJ databases">
        <title>The Natural Products Discovery Center: Release of the First 8490 Sequenced Strains for Exploring Actinobacteria Biosynthetic Diversity.</title>
        <authorList>
            <person name="Kalkreuter E."/>
            <person name="Kautsar S.A."/>
            <person name="Yang D."/>
            <person name="Bader C.D."/>
            <person name="Teijaro C.N."/>
            <person name="Fluegel L."/>
            <person name="Davis C.M."/>
            <person name="Simpson J.R."/>
            <person name="Lauterbach L."/>
            <person name="Steele A.D."/>
            <person name="Gui C."/>
            <person name="Meng S."/>
            <person name="Li G."/>
            <person name="Viehrig K."/>
            <person name="Ye F."/>
            <person name="Su P."/>
            <person name="Kiefer A.F."/>
            <person name="Nichols A."/>
            <person name="Cepeda A.J."/>
            <person name="Yan W."/>
            <person name="Fan B."/>
            <person name="Jiang Y."/>
            <person name="Adhikari A."/>
            <person name="Zheng C.-J."/>
            <person name="Schuster L."/>
            <person name="Cowan T.M."/>
            <person name="Smanski M.J."/>
            <person name="Chevrette M.G."/>
            <person name="De Carvalho L.P.S."/>
            <person name="Shen B."/>
        </authorList>
    </citation>
    <scope>NUCLEOTIDE SEQUENCE [LARGE SCALE GENOMIC DNA]</scope>
    <source>
        <strain evidence="5 6">NPDC004550</strain>
    </source>
</reference>
<protein>
    <recommendedName>
        <fullName evidence="7">DUF3558 domain-containing protein</fullName>
    </recommendedName>
</protein>
<comment type="caution">
    <text evidence="5">The sequence shown here is derived from an EMBL/GenBank/DDBJ whole genome shotgun (WGS) entry which is preliminary data.</text>
</comment>
<evidence type="ECO:0000256" key="1">
    <source>
        <dbReference type="SAM" id="MobiDB-lite"/>
    </source>
</evidence>
<feature type="chain" id="PRO_5045616336" description="DUF3558 domain-containing protein" evidence="2">
    <location>
        <begin position="21"/>
        <end position="407"/>
    </location>
</feature>
<accession>A0ABW6NB44</accession>
<dbReference type="EMBL" id="JBIALX010000001">
    <property type="protein sequence ID" value="MFF0452368.1"/>
    <property type="molecule type" value="Genomic_DNA"/>
</dbReference>
<dbReference type="InterPro" id="IPR056463">
    <property type="entry name" value="DUF7373_C"/>
</dbReference>
<feature type="signal peptide" evidence="2">
    <location>
        <begin position="1"/>
        <end position="20"/>
    </location>
</feature>
<feature type="domain" description="DUF7373" evidence="4">
    <location>
        <begin position="268"/>
        <end position="406"/>
    </location>
</feature>
<dbReference type="Proteomes" id="UP001601521">
    <property type="component" value="Unassembled WGS sequence"/>
</dbReference>
<keyword evidence="2" id="KW-0732">Signal</keyword>
<feature type="region of interest" description="Disordered" evidence="1">
    <location>
        <begin position="25"/>
        <end position="59"/>
    </location>
</feature>
<name>A0ABW6NB44_9NOCA</name>
<dbReference type="Pfam" id="PF24092">
    <property type="entry name" value="DUF7373_C"/>
    <property type="match status" value="1"/>
</dbReference>
<dbReference type="InterPro" id="IPR055797">
    <property type="entry name" value="DUF7373"/>
</dbReference>
<dbReference type="Pfam" id="PF24088">
    <property type="entry name" value="DUF7373"/>
    <property type="match status" value="1"/>
</dbReference>
<evidence type="ECO:0000256" key="2">
    <source>
        <dbReference type="SAM" id="SignalP"/>
    </source>
</evidence>
<organism evidence="5 6">
    <name type="scientific">Nocardia africana</name>
    <dbReference type="NCBI Taxonomy" id="134964"/>
    <lineage>
        <taxon>Bacteria</taxon>
        <taxon>Bacillati</taxon>
        <taxon>Actinomycetota</taxon>
        <taxon>Actinomycetes</taxon>
        <taxon>Mycobacteriales</taxon>
        <taxon>Nocardiaceae</taxon>
        <taxon>Nocardia</taxon>
    </lineage>
</organism>